<evidence type="ECO:0000256" key="1">
    <source>
        <dbReference type="ARBA" id="ARBA00004141"/>
    </source>
</evidence>
<dbReference type="PANTHER" id="PTHR12570">
    <property type="match status" value="1"/>
</dbReference>
<dbReference type="Proteomes" id="UP001163850">
    <property type="component" value="Unassembled WGS sequence"/>
</dbReference>
<feature type="transmembrane region" description="Helical" evidence="6">
    <location>
        <begin position="129"/>
        <end position="149"/>
    </location>
</feature>
<keyword evidence="3 6" id="KW-1133">Transmembrane helix</keyword>
<dbReference type="Pfam" id="PF05653">
    <property type="entry name" value="Mg_trans_NIPA"/>
    <property type="match status" value="1"/>
</dbReference>
<reference evidence="7" key="1">
    <citation type="submission" date="2022-08" db="EMBL/GenBank/DDBJ databases">
        <authorList>
            <consortium name="DOE Joint Genome Institute"/>
            <person name="Min B."/>
            <person name="Riley R."/>
            <person name="Sierra-Patev S."/>
            <person name="Naranjo-Ortiz M."/>
            <person name="Looney B."/>
            <person name="Konkel Z."/>
            <person name="Slot J.C."/>
            <person name="Sakamoto Y."/>
            <person name="Steenwyk J.L."/>
            <person name="Rokas A."/>
            <person name="Carro J."/>
            <person name="Camarero S."/>
            <person name="Ferreira P."/>
            <person name="Molpeceres G."/>
            <person name="Ruiz-Duenas F.J."/>
            <person name="Serrano A."/>
            <person name="Henrissat B."/>
            <person name="Drula E."/>
            <person name="Hughes K.W."/>
            <person name="Mata J.L."/>
            <person name="Ishikawa N.K."/>
            <person name="Vargas-Isla R."/>
            <person name="Ushijima S."/>
            <person name="Smith C.A."/>
            <person name="Ahrendt S."/>
            <person name="Andreopoulos W."/>
            <person name="He G."/>
            <person name="Labutti K."/>
            <person name="Lipzen A."/>
            <person name="Ng V."/>
            <person name="Sandor L."/>
            <person name="Barry K."/>
            <person name="Martinez A.T."/>
            <person name="Xiao Y."/>
            <person name="Gibbons J.G."/>
            <person name="Terashima K."/>
            <person name="Hibbett D.S."/>
            <person name="Grigoriev I.V."/>
        </authorList>
    </citation>
    <scope>NUCLEOTIDE SEQUENCE</scope>
    <source>
        <strain evidence="7">TFB7829</strain>
    </source>
</reference>
<evidence type="ECO:0000256" key="3">
    <source>
        <dbReference type="ARBA" id="ARBA00022989"/>
    </source>
</evidence>
<evidence type="ECO:0000256" key="6">
    <source>
        <dbReference type="SAM" id="Phobius"/>
    </source>
</evidence>
<evidence type="ECO:0000256" key="5">
    <source>
        <dbReference type="SAM" id="MobiDB-lite"/>
    </source>
</evidence>
<feature type="compositionally biased region" description="Basic and acidic residues" evidence="5">
    <location>
        <begin position="360"/>
        <end position="373"/>
    </location>
</feature>
<evidence type="ECO:0000313" key="8">
    <source>
        <dbReference type="Proteomes" id="UP001163850"/>
    </source>
</evidence>
<gene>
    <name evidence="7" type="ORF">F5890DRAFT_1554676</name>
</gene>
<comment type="caution">
    <text evidence="7">The sequence shown here is derived from an EMBL/GenBank/DDBJ whole genome shotgun (WGS) entry which is preliminary data.</text>
</comment>
<dbReference type="AlphaFoldDB" id="A0AA38UTN1"/>
<feature type="transmembrane region" description="Helical" evidence="6">
    <location>
        <begin position="194"/>
        <end position="211"/>
    </location>
</feature>
<dbReference type="GO" id="GO:0015095">
    <property type="term" value="F:magnesium ion transmembrane transporter activity"/>
    <property type="evidence" value="ECO:0007669"/>
    <property type="project" value="InterPro"/>
</dbReference>
<evidence type="ECO:0000313" key="7">
    <source>
        <dbReference type="EMBL" id="KAJ3983787.1"/>
    </source>
</evidence>
<dbReference type="EMBL" id="MU802010">
    <property type="protein sequence ID" value="KAJ3983787.1"/>
    <property type="molecule type" value="Genomic_DNA"/>
</dbReference>
<dbReference type="SUPFAM" id="SSF103481">
    <property type="entry name" value="Multidrug resistance efflux transporter EmrE"/>
    <property type="match status" value="1"/>
</dbReference>
<dbReference type="InterPro" id="IPR037185">
    <property type="entry name" value="EmrE-like"/>
</dbReference>
<evidence type="ECO:0000256" key="2">
    <source>
        <dbReference type="ARBA" id="ARBA00022692"/>
    </source>
</evidence>
<feature type="transmembrane region" description="Helical" evidence="6">
    <location>
        <begin position="92"/>
        <end position="117"/>
    </location>
</feature>
<proteinExistence type="predicted"/>
<dbReference type="InterPro" id="IPR008521">
    <property type="entry name" value="Mg_trans_NIPA"/>
</dbReference>
<comment type="subcellular location">
    <subcellularLocation>
        <location evidence="1">Membrane</location>
        <topology evidence="1">Multi-pass membrane protein</topology>
    </subcellularLocation>
</comment>
<protein>
    <submittedName>
        <fullName evidence="7">Magnesium transporter NIPA-domain-containing protein</fullName>
    </submittedName>
</protein>
<dbReference type="PANTHER" id="PTHR12570:SF65">
    <property type="entry name" value="MAGNESIUM TRANSPORTER NIPA9-RELATED"/>
    <property type="match status" value="1"/>
</dbReference>
<accession>A0AA38UTN1</accession>
<evidence type="ECO:0000256" key="4">
    <source>
        <dbReference type="ARBA" id="ARBA00023136"/>
    </source>
</evidence>
<feature type="transmembrane region" description="Helical" evidence="6">
    <location>
        <begin position="253"/>
        <end position="275"/>
    </location>
</feature>
<feature type="region of interest" description="Disordered" evidence="5">
    <location>
        <begin position="359"/>
        <end position="379"/>
    </location>
</feature>
<feature type="transmembrane region" description="Helical" evidence="6">
    <location>
        <begin position="169"/>
        <end position="187"/>
    </location>
</feature>
<name>A0AA38UTN1_9AGAR</name>
<keyword evidence="2 6" id="KW-0812">Transmembrane</keyword>
<organism evidence="7 8">
    <name type="scientific">Lentinula detonsa</name>
    <dbReference type="NCBI Taxonomy" id="2804962"/>
    <lineage>
        <taxon>Eukaryota</taxon>
        <taxon>Fungi</taxon>
        <taxon>Dikarya</taxon>
        <taxon>Basidiomycota</taxon>
        <taxon>Agaricomycotina</taxon>
        <taxon>Agaricomycetes</taxon>
        <taxon>Agaricomycetidae</taxon>
        <taxon>Agaricales</taxon>
        <taxon>Marasmiineae</taxon>
        <taxon>Omphalotaceae</taxon>
        <taxon>Lentinula</taxon>
    </lineage>
</organism>
<dbReference type="GO" id="GO:0016020">
    <property type="term" value="C:membrane"/>
    <property type="evidence" value="ECO:0007669"/>
    <property type="project" value="UniProtKB-SubCell"/>
</dbReference>
<keyword evidence="4 6" id="KW-0472">Membrane</keyword>
<sequence>MTAPEITVNPNYPRHKVKHVNLMVDTYRLLLGKRNLRRVIRELLASGTSGITSADVGNGEITPTRTLREVIARARTVYGALPPYLVQVQGNFISYAWAPASIVAPLGTFALVANCLFSPLIQGERFRKRDIFGITIAIIGAVTVVLSSNASNGRLNPAALVRAISQTPFIVYTCIHAVGAMILASLSQSSYGQPYALIGLCALFGGFTVLSTKAVSTLLTMQWSQVFTSCLVLTGVGQIRYLNQALMRFDSKIVIPIQFVLFNLSAIVGSAILYGDFKKASFHQIVTFLYGCAATFAGVFSESNESEFEHRGTEQSNDGDFDGAASIRAEQDLPSLHHKHSGISVMGLSPAQPLLLVHTPPREHPMRDFERDGSTPSSY</sequence>